<accession>A0AAE1P6J4</accession>
<name>A0AAE1P6J4_9EUCA</name>
<dbReference type="EMBL" id="JAWZYT010002629">
    <property type="protein sequence ID" value="KAK4303030.1"/>
    <property type="molecule type" value="Genomic_DNA"/>
</dbReference>
<gene>
    <name evidence="2" type="ORF">Pmani_024924</name>
</gene>
<proteinExistence type="predicted"/>
<sequence>MLRRQIVVSLRNWWWGCTSRAWTGRGVWCGAVCLWFLLTAHITILTPQRRPPHPTLTHQCYQNTSGLQRQNLCCRLHNYTKNDIIKCVRTATTKDLYLKRYPSGERQGSSSRRQEGHFNSPNQYLLNFYPQTASRDNVLPSRPWVWVIVGDSRVRQVFSALITRISSPRLKYNKPSTGGKWRRVHELDENLRIGKLHEDIEVYHEDVPWNLTFIWDPRLTRLPKLLQRWTLNPQHRPTLLLLGSGLHWMKTTLNNRHQSARSQVALDKFQWHMNSLRTDLAAFATSTYTILQFLDHIQESGIFKEYTDIYSNHNIDQYNTFLSSFVKDTDIIPWNSNVLLSDLYHSQCRLHHRISYDKQWSCDNPLHTGYVMVEEYANMILNDVCNCYLGLDSRQIYC</sequence>
<organism evidence="2 3">
    <name type="scientific">Petrolisthes manimaculis</name>
    <dbReference type="NCBI Taxonomy" id="1843537"/>
    <lineage>
        <taxon>Eukaryota</taxon>
        <taxon>Metazoa</taxon>
        <taxon>Ecdysozoa</taxon>
        <taxon>Arthropoda</taxon>
        <taxon>Crustacea</taxon>
        <taxon>Multicrustacea</taxon>
        <taxon>Malacostraca</taxon>
        <taxon>Eumalacostraca</taxon>
        <taxon>Eucarida</taxon>
        <taxon>Decapoda</taxon>
        <taxon>Pleocyemata</taxon>
        <taxon>Anomura</taxon>
        <taxon>Galatheoidea</taxon>
        <taxon>Porcellanidae</taxon>
        <taxon>Petrolisthes</taxon>
    </lineage>
</organism>
<protein>
    <submittedName>
        <fullName evidence="2">Uncharacterized protein</fullName>
    </submittedName>
</protein>
<feature type="transmembrane region" description="Helical" evidence="1">
    <location>
        <begin position="21"/>
        <end position="44"/>
    </location>
</feature>
<dbReference type="AlphaFoldDB" id="A0AAE1P6J4"/>
<keyword evidence="1" id="KW-0472">Membrane</keyword>
<evidence type="ECO:0000313" key="3">
    <source>
        <dbReference type="Proteomes" id="UP001292094"/>
    </source>
</evidence>
<evidence type="ECO:0000256" key="1">
    <source>
        <dbReference type="SAM" id="Phobius"/>
    </source>
</evidence>
<comment type="caution">
    <text evidence="2">The sequence shown here is derived from an EMBL/GenBank/DDBJ whole genome shotgun (WGS) entry which is preliminary data.</text>
</comment>
<keyword evidence="1" id="KW-0812">Transmembrane</keyword>
<reference evidence="2" key="1">
    <citation type="submission" date="2023-11" db="EMBL/GenBank/DDBJ databases">
        <title>Genome assemblies of two species of porcelain crab, Petrolisthes cinctipes and Petrolisthes manimaculis (Anomura: Porcellanidae).</title>
        <authorList>
            <person name="Angst P."/>
        </authorList>
    </citation>
    <scope>NUCLEOTIDE SEQUENCE</scope>
    <source>
        <strain evidence="2">PB745_02</strain>
        <tissue evidence="2">Gill</tissue>
    </source>
</reference>
<keyword evidence="3" id="KW-1185">Reference proteome</keyword>
<keyword evidence="1" id="KW-1133">Transmembrane helix</keyword>
<dbReference type="Proteomes" id="UP001292094">
    <property type="component" value="Unassembled WGS sequence"/>
</dbReference>
<evidence type="ECO:0000313" key="2">
    <source>
        <dbReference type="EMBL" id="KAK4303030.1"/>
    </source>
</evidence>